<name>A0A9W8Y3S6_9PLEO</name>
<reference evidence="1" key="1">
    <citation type="submission" date="2022-10" db="EMBL/GenBank/DDBJ databases">
        <title>Tapping the CABI collections for fungal endophytes: first genome assemblies for Collariella, Neodidymelliopsis, Ascochyta clinopodiicola, Didymella pomorum, Didymosphaeria variabile, Neocosmospora piperis and Neocucurbitaria cava.</title>
        <authorList>
            <person name="Hill R."/>
        </authorList>
    </citation>
    <scope>NUCLEOTIDE SEQUENCE</scope>
    <source>
        <strain evidence="1">IMI 356814</strain>
    </source>
</reference>
<dbReference type="OrthoDB" id="10325567at2759"/>
<organism evidence="1 2">
    <name type="scientific">Neocucurbitaria cava</name>
    <dbReference type="NCBI Taxonomy" id="798079"/>
    <lineage>
        <taxon>Eukaryota</taxon>
        <taxon>Fungi</taxon>
        <taxon>Dikarya</taxon>
        <taxon>Ascomycota</taxon>
        <taxon>Pezizomycotina</taxon>
        <taxon>Dothideomycetes</taxon>
        <taxon>Pleosporomycetidae</taxon>
        <taxon>Pleosporales</taxon>
        <taxon>Pleosporineae</taxon>
        <taxon>Cucurbitariaceae</taxon>
        <taxon>Neocucurbitaria</taxon>
    </lineage>
</organism>
<evidence type="ECO:0000313" key="2">
    <source>
        <dbReference type="Proteomes" id="UP001140560"/>
    </source>
</evidence>
<dbReference type="AlphaFoldDB" id="A0A9W8Y3S6"/>
<protein>
    <submittedName>
        <fullName evidence="1">Uncharacterized protein</fullName>
    </submittedName>
</protein>
<dbReference type="EMBL" id="JAPEUY010000013">
    <property type="protein sequence ID" value="KAJ4366858.1"/>
    <property type="molecule type" value="Genomic_DNA"/>
</dbReference>
<comment type="caution">
    <text evidence="1">The sequence shown here is derived from an EMBL/GenBank/DDBJ whole genome shotgun (WGS) entry which is preliminary data.</text>
</comment>
<dbReference type="Proteomes" id="UP001140560">
    <property type="component" value="Unassembled WGS sequence"/>
</dbReference>
<sequence length="90" mass="9681">MSRASADEQKCTPHQEANVFGVTIGDGQHLMISQNEAKARSTSFTKLHEDFQTVAPADAKAWLLQNGAVVVSGAGPITQTVEVNSETIRR</sequence>
<gene>
    <name evidence="1" type="ORF">N0V83_007386</name>
</gene>
<keyword evidence="2" id="KW-1185">Reference proteome</keyword>
<evidence type="ECO:0000313" key="1">
    <source>
        <dbReference type="EMBL" id="KAJ4366858.1"/>
    </source>
</evidence>
<accession>A0A9W8Y3S6</accession>
<proteinExistence type="predicted"/>